<organism evidence="1 2">
    <name type="scientific">Batrachochytrium dendrobatidis (strain JEL423)</name>
    <dbReference type="NCBI Taxonomy" id="403673"/>
    <lineage>
        <taxon>Eukaryota</taxon>
        <taxon>Fungi</taxon>
        <taxon>Fungi incertae sedis</taxon>
        <taxon>Chytridiomycota</taxon>
        <taxon>Chytridiomycota incertae sedis</taxon>
        <taxon>Chytridiomycetes</taxon>
        <taxon>Rhizophydiales</taxon>
        <taxon>Rhizophydiales incertae sedis</taxon>
        <taxon>Batrachochytrium</taxon>
    </lineage>
</organism>
<evidence type="ECO:0000313" key="2">
    <source>
        <dbReference type="Proteomes" id="UP000077115"/>
    </source>
</evidence>
<dbReference type="Proteomes" id="UP000077115">
    <property type="component" value="Unassembled WGS sequence"/>
</dbReference>
<sequence>MAQSGPLAWTCVEQILLRETILVTPSFPWVTNPFVPRPTEATMCKLWAIELAGLISEMEVGEYSSFASSQKKVFESLATRVSLSYPTYSKKHSKVFVLCMPPSCLAWKYLWTMLNAMASFVEHAPNFYGLLSIQAFLGGQTSPTLGSSIRQIHLHSLNYSLLAFTNKIYPHLPILPSYSSRPIQPTKARKVTTSQARRLPKKSKHVTPSRFVSFRVGVTGEESLTIAHAEGGSTAIQSQ</sequence>
<dbReference type="VEuPathDB" id="FungiDB:BDEG_21120"/>
<dbReference type="AlphaFoldDB" id="A0A177WAB8"/>
<dbReference type="EMBL" id="DS022300">
    <property type="protein sequence ID" value="OAJ37048.1"/>
    <property type="molecule type" value="Genomic_DNA"/>
</dbReference>
<gene>
    <name evidence="1" type="ORF">BDEG_21120</name>
</gene>
<dbReference type="OrthoDB" id="10644230at2759"/>
<proteinExistence type="predicted"/>
<reference evidence="1 2" key="1">
    <citation type="submission" date="2006-10" db="EMBL/GenBank/DDBJ databases">
        <title>The Genome Sequence of Batrachochytrium dendrobatidis JEL423.</title>
        <authorList>
            <consortium name="The Broad Institute Genome Sequencing Platform"/>
            <person name="Birren B."/>
            <person name="Lander E."/>
            <person name="Galagan J."/>
            <person name="Cuomo C."/>
            <person name="Devon K."/>
            <person name="Jaffe D."/>
            <person name="Butler J."/>
            <person name="Alvarez P."/>
            <person name="Gnerre S."/>
            <person name="Grabherr M."/>
            <person name="Kleber M."/>
            <person name="Mauceli E."/>
            <person name="Brockman W."/>
            <person name="Young S."/>
            <person name="LaButti K."/>
            <person name="Sykes S."/>
            <person name="DeCaprio D."/>
            <person name="Crawford M."/>
            <person name="Koehrsen M."/>
            <person name="Engels R."/>
            <person name="Montgomery P."/>
            <person name="Pearson M."/>
            <person name="Howarth C."/>
            <person name="Larson L."/>
            <person name="White J."/>
            <person name="O'Leary S."/>
            <person name="Kodira C."/>
            <person name="Zeng Q."/>
            <person name="Yandava C."/>
            <person name="Alvarado L."/>
            <person name="Longcore J."/>
            <person name="James T."/>
        </authorList>
    </citation>
    <scope>NUCLEOTIDE SEQUENCE [LARGE SCALE GENOMIC DNA]</scope>
    <source>
        <strain evidence="1 2">JEL423</strain>
    </source>
</reference>
<reference evidence="1 2" key="2">
    <citation type="submission" date="2016-05" db="EMBL/GenBank/DDBJ databases">
        <title>Lineage-specific infection strategies underlie the spectrum of fungal disease in amphibians.</title>
        <authorList>
            <person name="Cuomo C.A."/>
            <person name="Farrer R.A."/>
            <person name="James T."/>
            <person name="Longcore J."/>
            <person name="Birren B."/>
        </authorList>
    </citation>
    <scope>NUCLEOTIDE SEQUENCE [LARGE SCALE GENOMIC DNA]</scope>
    <source>
        <strain evidence="1 2">JEL423</strain>
    </source>
</reference>
<evidence type="ECO:0000313" key="1">
    <source>
        <dbReference type="EMBL" id="OAJ37048.1"/>
    </source>
</evidence>
<name>A0A177WAB8_BATDL</name>
<accession>A0A177WAB8</accession>
<protein>
    <submittedName>
        <fullName evidence="1">Uncharacterized protein</fullName>
    </submittedName>
</protein>